<dbReference type="PANTHER" id="PTHR31669:SF251">
    <property type="entry name" value="PROTEIN FAR1-RELATED SEQUENCE"/>
    <property type="match status" value="1"/>
</dbReference>
<keyword evidence="3" id="KW-1185">Reference proteome</keyword>
<evidence type="ECO:0000259" key="1">
    <source>
        <dbReference type="Pfam" id="PF10551"/>
    </source>
</evidence>
<feature type="domain" description="MULE transposase" evidence="1">
    <location>
        <begin position="235"/>
        <end position="298"/>
    </location>
</feature>
<sequence length="420" mass="46111">MLDFVLHPSSPDTSGIPVEDERLQKVTEWVSKQEDPIDGELLPDASQTAKELLAKGLFKVKFTAALLNGIEPEGGGGVGTPFESEGNGDCLLNSVAAFFAKEGGRKANLACTAITRWMPRDDWWMCFGLPSNSKNRLQDLGATYSWIQRCSRTGAPNTPFDRLHVSTANVGPLVTLRCSWLPFKIHARRVWSGYLVLQGEVSTRHVTRTDCLSVGTGALFCSSWASTTTIAAAFWGRAFCSLECTEMFEWILNRHEAAAGGPKPKVILTDADLAMTAAIASCWPGTLHLHCLWHVFKNVLKNFSSSSANNDDKTDMMRCFRNAADAATPEVFATQVARLEQLVAGKKCEGYIADLIKNKAKWAFCCRPAVLTLGMVATQRTEGLFGVAKRSGVDKKLSLCALWDRLQRLSKMIAIDCECF</sequence>
<evidence type="ECO:0000313" key="3">
    <source>
        <dbReference type="Proteomes" id="UP000002630"/>
    </source>
</evidence>
<gene>
    <name evidence="2" type="ORF">Esi_0561_0003</name>
</gene>
<dbReference type="OrthoDB" id="10031901at2759"/>
<accession>D7G4F0</accession>
<proteinExistence type="predicted"/>
<dbReference type="PANTHER" id="PTHR31669">
    <property type="entry name" value="PROTEIN FAR1-RELATED SEQUENCE 10-RELATED"/>
    <property type="match status" value="1"/>
</dbReference>
<dbReference type="InterPro" id="IPR031052">
    <property type="entry name" value="FHY3/FAR1"/>
</dbReference>
<dbReference type="InterPro" id="IPR018289">
    <property type="entry name" value="MULE_transposase_dom"/>
</dbReference>
<reference evidence="2 3" key="1">
    <citation type="journal article" date="2010" name="Nature">
        <title>The Ectocarpus genome and the independent evolution of multicellularity in brown algae.</title>
        <authorList>
            <person name="Cock J.M."/>
            <person name="Sterck L."/>
            <person name="Rouze P."/>
            <person name="Scornet D."/>
            <person name="Allen A.E."/>
            <person name="Amoutzias G."/>
            <person name="Anthouard V."/>
            <person name="Artiguenave F."/>
            <person name="Aury J.M."/>
            <person name="Badger J.H."/>
            <person name="Beszteri B."/>
            <person name="Billiau K."/>
            <person name="Bonnet E."/>
            <person name="Bothwell J.H."/>
            <person name="Bowler C."/>
            <person name="Boyen C."/>
            <person name="Brownlee C."/>
            <person name="Carrano C.J."/>
            <person name="Charrier B."/>
            <person name="Cho G.Y."/>
            <person name="Coelho S.M."/>
            <person name="Collen J."/>
            <person name="Corre E."/>
            <person name="Da Silva C."/>
            <person name="Delage L."/>
            <person name="Delaroque N."/>
            <person name="Dittami S.M."/>
            <person name="Doulbeau S."/>
            <person name="Elias M."/>
            <person name="Farnham G."/>
            <person name="Gachon C.M."/>
            <person name="Gschloessl B."/>
            <person name="Heesch S."/>
            <person name="Jabbari K."/>
            <person name="Jubin C."/>
            <person name="Kawai H."/>
            <person name="Kimura K."/>
            <person name="Kloareg B."/>
            <person name="Kupper F.C."/>
            <person name="Lang D."/>
            <person name="Le Bail A."/>
            <person name="Leblanc C."/>
            <person name="Lerouge P."/>
            <person name="Lohr M."/>
            <person name="Lopez P.J."/>
            <person name="Martens C."/>
            <person name="Maumus F."/>
            <person name="Michel G."/>
            <person name="Miranda-Saavedra D."/>
            <person name="Morales J."/>
            <person name="Moreau H."/>
            <person name="Motomura T."/>
            <person name="Nagasato C."/>
            <person name="Napoli C.A."/>
            <person name="Nelson D.R."/>
            <person name="Nyvall-Collen P."/>
            <person name="Peters A.F."/>
            <person name="Pommier C."/>
            <person name="Potin P."/>
            <person name="Poulain J."/>
            <person name="Quesneville H."/>
            <person name="Read B."/>
            <person name="Rensing S.A."/>
            <person name="Ritter A."/>
            <person name="Rousvoal S."/>
            <person name="Samanta M."/>
            <person name="Samson G."/>
            <person name="Schroeder D.C."/>
            <person name="Segurens B."/>
            <person name="Strittmatter M."/>
            <person name="Tonon T."/>
            <person name="Tregear J.W."/>
            <person name="Valentin K."/>
            <person name="von Dassow P."/>
            <person name="Yamagishi T."/>
            <person name="Van de Peer Y."/>
            <person name="Wincker P."/>
        </authorList>
    </citation>
    <scope>NUCLEOTIDE SEQUENCE [LARGE SCALE GENOMIC DNA]</scope>
    <source>
        <strain evidence="3">Ec32 / CCAP1310/4</strain>
    </source>
</reference>
<evidence type="ECO:0000313" key="2">
    <source>
        <dbReference type="EMBL" id="CBJ33696.1"/>
    </source>
</evidence>
<organism evidence="2 3">
    <name type="scientific">Ectocarpus siliculosus</name>
    <name type="common">Brown alga</name>
    <name type="synonym">Conferva siliculosa</name>
    <dbReference type="NCBI Taxonomy" id="2880"/>
    <lineage>
        <taxon>Eukaryota</taxon>
        <taxon>Sar</taxon>
        <taxon>Stramenopiles</taxon>
        <taxon>Ochrophyta</taxon>
        <taxon>PX clade</taxon>
        <taxon>Phaeophyceae</taxon>
        <taxon>Ectocarpales</taxon>
        <taxon>Ectocarpaceae</taxon>
        <taxon>Ectocarpus</taxon>
    </lineage>
</organism>
<dbReference type="Pfam" id="PF10551">
    <property type="entry name" value="MULE"/>
    <property type="match status" value="1"/>
</dbReference>
<name>D7G4F0_ECTSI</name>
<dbReference type="EMBL" id="FN649760">
    <property type="protein sequence ID" value="CBJ33696.1"/>
    <property type="molecule type" value="Genomic_DNA"/>
</dbReference>
<dbReference type="AlphaFoldDB" id="D7G4F0"/>
<dbReference type="InParanoid" id="D7G4F0"/>
<dbReference type="Proteomes" id="UP000002630">
    <property type="component" value="Unassembled WGS sequence"/>
</dbReference>
<protein>
    <recommendedName>
        <fullName evidence="1">MULE transposase domain-containing protein</fullName>
    </recommendedName>
</protein>
<dbReference type="GO" id="GO:0006355">
    <property type="term" value="P:regulation of DNA-templated transcription"/>
    <property type="evidence" value="ECO:0007669"/>
    <property type="project" value="InterPro"/>
</dbReference>